<dbReference type="RefSeq" id="WP_284190666.1">
    <property type="nucleotide sequence ID" value="NZ_BSPW01000012.1"/>
</dbReference>
<dbReference type="CDD" id="cd02440">
    <property type="entry name" value="AdoMet_MTases"/>
    <property type="match status" value="1"/>
</dbReference>
<sequence>MNYNLEYYTNGIVQFDAAKELMQLMPKQADSVLDIGCGSGKVSHLIYEHVLPKFMLAIDSSEEMINQARLLYPDSKLLFSHQSIEQFVPDRAFELITANSSFQWYQDYDASINTIKNSLRSSGVFVLQTPYKQDWCPQVSVLMHQFFTHHYPDLGQNFKLPCMHFDYPEQYVDLFESKNFTTVSLKTRHFEYRFSGDDFRKFFMSGAYKVYTLAKSYSVAMPNRFAEDLEHFVNVKTRGNKEFEVCISRVMASFKPIE</sequence>
<organism evidence="1 2">
    <name type="scientific">Vibrio zhanjiangensis</name>
    <dbReference type="NCBI Taxonomy" id="1046128"/>
    <lineage>
        <taxon>Bacteria</taxon>
        <taxon>Pseudomonadati</taxon>
        <taxon>Pseudomonadota</taxon>
        <taxon>Gammaproteobacteria</taxon>
        <taxon>Vibrionales</taxon>
        <taxon>Vibrionaceae</taxon>
        <taxon>Vibrio</taxon>
    </lineage>
</organism>
<dbReference type="PANTHER" id="PTHR43861">
    <property type="entry name" value="TRANS-ACONITATE 2-METHYLTRANSFERASE-RELATED"/>
    <property type="match status" value="1"/>
</dbReference>
<evidence type="ECO:0000313" key="2">
    <source>
        <dbReference type="Proteomes" id="UP001157138"/>
    </source>
</evidence>
<dbReference type="InterPro" id="IPR029063">
    <property type="entry name" value="SAM-dependent_MTases_sf"/>
</dbReference>
<dbReference type="Proteomes" id="UP001157138">
    <property type="component" value="Unassembled WGS sequence"/>
</dbReference>
<proteinExistence type="predicted"/>
<evidence type="ECO:0008006" key="3">
    <source>
        <dbReference type="Google" id="ProtNLM"/>
    </source>
</evidence>
<protein>
    <recommendedName>
        <fullName evidence="3">Methyltransferase domain-containing protein</fullName>
    </recommendedName>
</protein>
<dbReference type="SUPFAM" id="SSF53335">
    <property type="entry name" value="S-adenosyl-L-methionine-dependent methyltransferases"/>
    <property type="match status" value="1"/>
</dbReference>
<keyword evidence="2" id="KW-1185">Reference proteome</keyword>
<accession>A0ABQ6EVM9</accession>
<dbReference type="Gene3D" id="3.40.50.150">
    <property type="entry name" value="Vaccinia Virus protein VP39"/>
    <property type="match status" value="1"/>
</dbReference>
<dbReference type="PANTHER" id="PTHR43861:SF1">
    <property type="entry name" value="TRANS-ACONITATE 2-METHYLTRANSFERASE"/>
    <property type="match status" value="1"/>
</dbReference>
<reference evidence="2" key="1">
    <citation type="journal article" date="2019" name="Int. J. Syst. Evol. Microbiol.">
        <title>The Global Catalogue of Microorganisms (GCM) 10K type strain sequencing project: providing services to taxonomists for standard genome sequencing and annotation.</title>
        <authorList>
            <consortium name="The Broad Institute Genomics Platform"/>
            <consortium name="The Broad Institute Genome Sequencing Center for Infectious Disease"/>
            <person name="Wu L."/>
            <person name="Ma J."/>
        </authorList>
    </citation>
    <scope>NUCLEOTIDE SEQUENCE [LARGE SCALE GENOMIC DNA]</scope>
    <source>
        <strain evidence="2">NBRC 108723</strain>
    </source>
</reference>
<gene>
    <name evidence="1" type="ORF">GCM10007938_05170</name>
</gene>
<comment type="caution">
    <text evidence="1">The sequence shown here is derived from an EMBL/GenBank/DDBJ whole genome shotgun (WGS) entry which is preliminary data.</text>
</comment>
<name>A0ABQ6EVM9_9VIBR</name>
<dbReference type="EMBL" id="BSPW01000012">
    <property type="protein sequence ID" value="GLT16741.1"/>
    <property type="molecule type" value="Genomic_DNA"/>
</dbReference>
<evidence type="ECO:0000313" key="1">
    <source>
        <dbReference type="EMBL" id="GLT16741.1"/>
    </source>
</evidence>
<dbReference type="Pfam" id="PF13489">
    <property type="entry name" value="Methyltransf_23"/>
    <property type="match status" value="1"/>
</dbReference>